<dbReference type="PROSITE" id="PS51186">
    <property type="entry name" value="GNAT"/>
    <property type="match status" value="1"/>
</dbReference>
<dbReference type="AlphaFoldDB" id="A0AAN7ZIB9"/>
<evidence type="ECO:0000313" key="2">
    <source>
        <dbReference type="EMBL" id="KAK5643357.1"/>
    </source>
</evidence>
<gene>
    <name evidence="2" type="ORF">RI129_007202</name>
</gene>
<dbReference type="EMBL" id="JAVRBK010000005">
    <property type="protein sequence ID" value="KAK5643357.1"/>
    <property type="molecule type" value="Genomic_DNA"/>
</dbReference>
<dbReference type="SUPFAM" id="SSF55729">
    <property type="entry name" value="Acyl-CoA N-acyltransferases (Nat)"/>
    <property type="match status" value="1"/>
</dbReference>
<accession>A0AAN7ZIB9</accession>
<dbReference type="PANTHER" id="PTHR20905:SF1">
    <property type="entry name" value="AT07410P-RELATED"/>
    <property type="match status" value="1"/>
</dbReference>
<dbReference type="InterPro" id="IPR016181">
    <property type="entry name" value="Acyl_CoA_acyltransferase"/>
</dbReference>
<dbReference type="Pfam" id="PF13508">
    <property type="entry name" value="Acetyltransf_7"/>
    <property type="match status" value="1"/>
</dbReference>
<organism evidence="2 3">
    <name type="scientific">Pyrocoelia pectoralis</name>
    <dbReference type="NCBI Taxonomy" id="417401"/>
    <lineage>
        <taxon>Eukaryota</taxon>
        <taxon>Metazoa</taxon>
        <taxon>Ecdysozoa</taxon>
        <taxon>Arthropoda</taxon>
        <taxon>Hexapoda</taxon>
        <taxon>Insecta</taxon>
        <taxon>Pterygota</taxon>
        <taxon>Neoptera</taxon>
        <taxon>Endopterygota</taxon>
        <taxon>Coleoptera</taxon>
        <taxon>Polyphaga</taxon>
        <taxon>Elateriformia</taxon>
        <taxon>Elateroidea</taxon>
        <taxon>Lampyridae</taxon>
        <taxon>Lampyrinae</taxon>
        <taxon>Pyrocoelia</taxon>
    </lineage>
</organism>
<evidence type="ECO:0000259" key="1">
    <source>
        <dbReference type="PROSITE" id="PS51186"/>
    </source>
</evidence>
<proteinExistence type="predicted"/>
<reference evidence="2 3" key="1">
    <citation type="journal article" date="2024" name="Insects">
        <title>An Improved Chromosome-Level Genome Assembly of the Firefly Pyrocoelia pectoralis.</title>
        <authorList>
            <person name="Fu X."/>
            <person name="Meyer-Rochow V.B."/>
            <person name="Ballantyne L."/>
            <person name="Zhu X."/>
        </authorList>
    </citation>
    <scope>NUCLEOTIDE SEQUENCE [LARGE SCALE GENOMIC DNA]</scope>
    <source>
        <strain evidence="2">XCY_ONT2</strain>
    </source>
</reference>
<protein>
    <recommendedName>
        <fullName evidence="1">N-acetyltransferase domain-containing protein</fullName>
    </recommendedName>
</protein>
<comment type="caution">
    <text evidence="2">The sequence shown here is derived from an EMBL/GenBank/DDBJ whole genome shotgun (WGS) entry which is preliminary data.</text>
</comment>
<dbReference type="CDD" id="cd04301">
    <property type="entry name" value="NAT_SF"/>
    <property type="match status" value="1"/>
</dbReference>
<dbReference type="Proteomes" id="UP001329430">
    <property type="component" value="Chromosome 5"/>
</dbReference>
<evidence type="ECO:0000313" key="3">
    <source>
        <dbReference type="Proteomes" id="UP001329430"/>
    </source>
</evidence>
<dbReference type="InterPro" id="IPR000182">
    <property type="entry name" value="GNAT_dom"/>
</dbReference>
<dbReference type="GO" id="GO:0008080">
    <property type="term" value="F:N-acetyltransferase activity"/>
    <property type="evidence" value="ECO:0007669"/>
    <property type="project" value="TreeGrafter"/>
</dbReference>
<sequence>MAKVQYEIRVAFESEADSVAEFLNNYFYGWSPLTEISGNANGSKSDILLPSVTLKNSTIVKEGLSIIAVSDTGEIIGASINETLNSEPVSSIYEIALLVSTVNDVMNEKRKAKKEMLSGILVVHPDWRGNGIAGALLSQAIELAKEKKFDQIRCHCTNAYSARVYEKCGFEYIHSIRYEDYKIDDKVVFKPRSPHTHIHGMALRLDN</sequence>
<name>A0AAN7ZIB9_9COLE</name>
<dbReference type="PANTHER" id="PTHR20905">
    <property type="entry name" value="N-ACETYLTRANSFERASE-RELATED"/>
    <property type="match status" value="1"/>
</dbReference>
<feature type="domain" description="N-acetyltransferase" evidence="1">
    <location>
        <begin position="6"/>
        <end position="193"/>
    </location>
</feature>
<keyword evidence="3" id="KW-1185">Reference proteome</keyword>
<dbReference type="Gene3D" id="3.40.630.30">
    <property type="match status" value="1"/>
</dbReference>